<dbReference type="AlphaFoldDB" id="A0A915CM42"/>
<dbReference type="WBParaSite" id="jg10562">
    <property type="protein sequence ID" value="jg10562"/>
    <property type="gene ID" value="jg10562"/>
</dbReference>
<protein>
    <submittedName>
        <fullName evidence="4">Uncharacterized protein</fullName>
    </submittedName>
</protein>
<feature type="compositionally biased region" description="Acidic residues" evidence="1">
    <location>
        <begin position="173"/>
        <end position="202"/>
    </location>
</feature>
<organism evidence="3 4">
    <name type="scientific">Ditylenchus dipsaci</name>
    <dbReference type="NCBI Taxonomy" id="166011"/>
    <lineage>
        <taxon>Eukaryota</taxon>
        <taxon>Metazoa</taxon>
        <taxon>Ecdysozoa</taxon>
        <taxon>Nematoda</taxon>
        <taxon>Chromadorea</taxon>
        <taxon>Rhabditida</taxon>
        <taxon>Tylenchina</taxon>
        <taxon>Tylenchomorpha</taxon>
        <taxon>Sphaerularioidea</taxon>
        <taxon>Anguinidae</taxon>
        <taxon>Anguininae</taxon>
        <taxon>Ditylenchus</taxon>
    </lineage>
</organism>
<feature type="region of interest" description="Disordered" evidence="1">
    <location>
        <begin position="153"/>
        <end position="273"/>
    </location>
</feature>
<keyword evidence="3" id="KW-1185">Reference proteome</keyword>
<evidence type="ECO:0000313" key="4">
    <source>
        <dbReference type="WBParaSite" id="jg10562"/>
    </source>
</evidence>
<dbReference type="InterPro" id="IPR039038">
    <property type="entry name" value="ASPH"/>
</dbReference>
<evidence type="ECO:0000256" key="2">
    <source>
        <dbReference type="SAM" id="Phobius"/>
    </source>
</evidence>
<dbReference type="GO" id="GO:0005783">
    <property type="term" value="C:endoplasmic reticulum"/>
    <property type="evidence" value="ECO:0007669"/>
    <property type="project" value="TreeGrafter"/>
</dbReference>
<feature type="region of interest" description="Disordered" evidence="1">
    <location>
        <begin position="1"/>
        <end position="36"/>
    </location>
</feature>
<sequence>MSPLSSSSSPNFFAQQNGGAAGSSAQNRGQFRRQGSSYGAGHVHNMAVAVAPTRIDYSLNTKGGLRSWVVLIVFVLLCSAVLTIFSDDADSKEEEVQPLVDLSESDNDLEAEEALAESESAPTIEDEEEIVEPTPNTEEVLLAKLKEKALKNEVRRKTEKQKRTSKPMKVEVVEEEEDEEDDDEEEDEKVDSDEEDQREEEEEKKRQYKSQTQNSNHSASRTMHKKRKDTPNKKRFKPWEDSIQAKKLSEDHRTPRKSLLKQKKQQHHPHTPITHQPVILQQEQQEETLENTISEKFVEEAHALSSIKKKSGYTRKSLTNREDFKFRDDFDSADFLLEKHEFSKAMKIYDRILSRYKESPRAHFGRGRVFQLKSEFASLPSTQKEYLDQANMEYSTVIENEDTPDQLFRLAAESLIVCSKFTGNLYRVHKIQRSLIDRFPEDLDLQNDFE</sequence>
<feature type="transmembrane region" description="Helical" evidence="2">
    <location>
        <begin position="68"/>
        <end position="85"/>
    </location>
</feature>
<feature type="compositionally biased region" description="Low complexity" evidence="1">
    <location>
        <begin position="1"/>
        <end position="29"/>
    </location>
</feature>
<dbReference type="PANTHER" id="PTHR12366:SF29">
    <property type="entry name" value="ASPARTYL BETA-HYDROXYLASE, ISOFORM L"/>
    <property type="match status" value="1"/>
</dbReference>
<evidence type="ECO:0000256" key="1">
    <source>
        <dbReference type="SAM" id="MobiDB-lite"/>
    </source>
</evidence>
<dbReference type="Proteomes" id="UP000887574">
    <property type="component" value="Unplaced"/>
</dbReference>
<keyword evidence="2" id="KW-0812">Transmembrane</keyword>
<dbReference type="GO" id="GO:0062101">
    <property type="term" value="F:peptidyl-aspartic acid 3-dioxygenase activity"/>
    <property type="evidence" value="ECO:0007669"/>
    <property type="project" value="InterPro"/>
</dbReference>
<evidence type="ECO:0000313" key="3">
    <source>
        <dbReference type="Proteomes" id="UP000887574"/>
    </source>
</evidence>
<keyword evidence="2" id="KW-0472">Membrane</keyword>
<dbReference type="PANTHER" id="PTHR12366">
    <property type="entry name" value="ASPARTYL/ASPARAGINYL BETA-HYDROXYLASE"/>
    <property type="match status" value="1"/>
</dbReference>
<feature type="region of interest" description="Disordered" evidence="1">
    <location>
        <begin position="114"/>
        <end position="137"/>
    </location>
</feature>
<feature type="compositionally biased region" description="Basic residues" evidence="1">
    <location>
        <begin position="157"/>
        <end position="166"/>
    </location>
</feature>
<feature type="compositionally biased region" description="Basic and acidic residues" evidence="1">
    <location>
        <begin position="229"/>
        <end position="253"/>
    </location>
</feature>
<reference evidence="4" key="1">
    <citation type="submission" date="2022-11" db="UniProtKB">
        <authorList>
            <consortium name="WormBaseParasite"/>
        </authorList>
    </citation>
    <scope>IDENTIFICATION</scope>
</reference>
<keyword evidence="2" id="KW-1133">Transmembrane helix</keyword>
<feature type="compositionally biased region" description="Polar residues" evidence="1">
    <location>
        <begin position="209"/>
        <end position="221"/>
    </location>
</feature>
<feature type="compositionally biased region" description="Basic residues" evidence="1">
    <location>
        <begin position="254"/>
        <end position="270"/>
    </location>
</feature>
<proteinExistence type="predicted"/>
<name>A0A915CM42_9BILA</name>
<accession>A0A915CM42</accession>